<comment type="caution">
    <text evidence="3">The sequence shown here is derived from an EMBL/GenBank/DDBJ whole genome shotgun (WGS) entry which is preliminary data.</text>
</comment>
<dbReference type="InterPro" id="IPR029071">
    <property type="entry name" value="Ubiquitin-like_domsf"/>
</dbReference>
<gene>
    <name evidence="3" type="ORF">RFI_01297</name>
</gene>
<evidence type="ECO:0000259" key="2">
    <source>
        <dbReference type="PROSITE" id="PS50053"/>
    </source>
</evidence>
<dbReference type="InterPro" id="IPR000626">
    <property type="entry name" value="Ubiquitin-like_dom"/>
</dbReference>
<evidence type="ECO:0000313" key="4">
    <source>
        <dbReference type="Proteomes" id="UP000023152"/>
    </source>
</evidence>
<name>X6PCD3_RETFI</name>
<dbReference type="PRINTS" id="PR00348">
    <property type="entry name" value="UBIQUITIN"/>
</dbReference>
<keyword evidence="1" id="KW-1133">Transmembrane helix</keyword>
<dbReference type="InterPro" id="IPR050158">
    <property type="entry name" value="Ubiquitin_ubiquitin-like"/>
</dbReference>
<dbReference type="PANTHER" id="PTHR10666">
    <property type="entry name" value="UBIQUITIN"/>
    <property type="match status" value="1"/>
</dbReference>
<organism evidence="3 4">
    <name type="scientific">Reticulomyxa filosa</name>
    <dbReference type="NCBI Taxonomy" id="46433"/>
    <lineage>
        <taxon>Eukaryota</taxon>
        <taxon>Sar</taxon>
        <taxon>Rhizaria</taxon>
        <taxon>Retaria</taxon>
        <taxon>Foraminifera</taxon>
        <taxon>Monothalamids</taxon>
        <taxon>Reticulomyxidae</taxon>
        <taxon>Reticulomyxa</taxon>
    </lineage>
</organism>
<dbReference type="SMART" id="SM00213">
    <property type="entry name" value="UBQ"/>
    <property type="match status" value="1"/>
</dbReference>
<keyword evidence="1" id="KW-0812">Transmembrane</keyword>
<dbReference type="AlphaFoldDB" id="X6PCD3"/>
<reference evidence="3 4" key="1">
    <citation type="journal article" date="2013" name="Curr. Biol.">
        <title>The Genome of the Foraminiferan Reticulomyxa filosa.</title>
        <authorList>
            <person name="Glockner G."/>
            <person name="Hulsmann N."/>
            <person name="Schleicher M."/>
            <person name="Noegel A.A."/>
            <person name="Eichinger L."/>
            <person name="Gallinger C."/>
            <person name="Pawlowski J."/>
            <person name="Sierra R."/>
            <person name="Euteneuer U."/>
            <person name="Pillet L."/>
            <person name="Moustafa A."/>
            <person name="Platzer M."/>
            <person name="Groth M."/>
            <person name="Szafranski K."/>
            <person name="Schliwa M."/>
        </authorList>
    </citation>
    <scope>NUCLEOTIDE SEQUENCE [LARGE SCALE GENOMIC DNA]</scope>
</reference>
<feature type="domain" description="Ubiquitin-like" evidence="2">
    <location>
        <begin position="209"/>
        <end position="284"/>
    </location>
</feature>
<dbReference type="PROSITE" id="PS50053">
    <property type="entry name" value="UBIQUITIN_2"/>
    <property type="match status" value="1"/>
</dbReference>
<evidence type="ECO:0000256" key="1">
    <source>
        <dbReference type="SAM" id="Phobius"/>
    </source>
</evidence>
<accession>X6PCD3</accession>
<proteinExistence type="predicted"/>
<evidence type="ECO:0000313" key="3">
    <source>
        <dbReference type="EMBL" id="ETO35763.1"/>
    </source>
</evidence>
<dbReference type="Pfam" id="PF00240">
    <property type="entry name" value="ubiquitin"/>
    <property type="match status" value="1"/>
</dbReference>
<dbReference type="Proteomes" id="UP000023152">
    <property type="component" value="Unassembled WGS sequence"/>
</dbReference>
<dbReference type="InterPro" id="IPR019956">
    <property type="entry name" value="Ubiquitin_dom"/>
</dbReference>
<keyword evidence="4" id="KW-1185">Reference proteome</keyword>
<dbReference type="EMBL" id="ASPP01001311">
    <property type="protein sequence ID" value="ETO35763.1"/>
    <property type="molecule type" value="Genomic_DNA"/>
</dbReference>
<dbReference type="SUPFAM" id="SSF54236">
    <property type="entry name" value="Ubiquitin-like"/>
    <property type="match status" value="1"/>
</dbReference>
<sequence length="284" mass="32783">MSKNPEVIPKNLQLRYNKCKIEVPLQKDFGRFLDDVVSELKKQKEIPEKLKAKLSNKTVALILPPHDDPHTLQLLDFVNDLTHSLSLVKHGKEWDELDIAVEISRTVKIEVTENELAITFLIYFVFAHIYAIALCRYFFCKPGKSTSSAITVEWFKTDGWNELHYLIADACNVYSSEIVLRQNTYKDGEDLTSTIGVTLTRKYDRKGEFQIFVKMFDGHTITVSVSSQMLTEDLMFTIWMRKHISQCRQRIVFSGMQLDMGQPLQNYKIQTASTVHLLSRLRGS</sequence>
<feature type="transmembrane region" description="Helical" evidence="1">
    <location>
        <begin position="116"/>
        <end position="139"/>
    </location>
</feature>
<protein>
    <submittedName>
        <fullName evidence="3">Ribosomal L40e family protein</fullName>
    </submittedName>
</protein>
<dbReference type="Gene3D" id="3.10.20.90">
    <property type="entry name" value="Phosphatidylinositol 3-kinase Catalytic Subunit, Chain A, domain 1"/>
    <property type="match status" value="1"/>
</dbReference>
<keyword evidence="1" id="KW-0472">Membrane</keyword>